<comment type="caution">
    <text evidence="7">The sequence shown here is derived from an EMBL/GenBank/DDBJ whole genome shotgun (WGS) entry which is preliminary data.</text>
</comment>
<feature type="transmembrane region" description="Helical" evidence="5">
    <location>
        <begin position="405"/>
        <end position="424"/>
    </location>
</feature>
<dbReference type="RefSeq" id="XP_025392036.1">
    <property type="nucleotide sequence ID" value="XM_025535743.1"/>
</dbReference>
<dbReference type="PRINTS" id="PR01036">
    <property type="entry name" value="TCRTETB"/>
</dbReference>
<evidence type="ECO:0000256" key="3">
    <source>
        <dbReference type="ARBA" id="ARBA00022989"/>
    </source>
</evidence>
<feature type="transmembrane region" description="Helical" evidence="5">
    <location>
        <begin position="444"/>
        <end position="464"/>
    </location>
</feature>
<dbReference type="EMBL" id="MSFU01000003">
    <property type="protein sequence ID" value="PWY82373.1"/>
    <property type="molecule type" value="Genomic_DNA"/>
</dbReference>
<dbReference type="PROSITE" id="PS50850">
    <property type="entry name" value="MFS"/>
    <property type="match status" value="1"/>
</dbReference>
<keyword evidence="2 5" id="KW-0812">Transmembrane</keyword>
<dbReference type="AlphaFoldDB" id="A0A317W7K6"/>
<feature type="transmembrane region" description="Helical" evidence="5">
    <location>
        <begin position="256"/>
        <end position="284"/>
    </location>
</feature>
<keyword evidence="4 5" id="KW-0472">Membrane</keyword>
<feature type="transmembrane region" description="Helical" evidence="5">
    <location>
        <begin position="32"/>
        <end position="60"/>
    </location>
</feature>
<dbReference type="InterPro" id="IPR011701">
    <property type="entry name" value="MFS"/>
</dbReference>
<accession>A0A317W7K6</accession>
<dbReference type="GO" id="GO:0005886">
    <property type="term" value="C:plasma membrane"/>
    <property type="evidence" value="ECO:0007669"/>
    <property type="project" value="TreeGrafter"/>
</dbReference>
<gene>
    <name evidence="7" type="ORF">BO83DRAFT_434067</name>
</gene>
<sequence>MAIDRQSQSFQQDELRPLPPQAHLQPMRGWKLWVTIFALFLGLLLSTLETTIVSTALITIASDLGGYDKSNWIIVAYLLTYTGFLIVYSRCSDIFGRKSSFITALAIFTAFSIACGVSRTMEQLIIFRAFQGIGGAGIYSMVMAVMAEVTPVESIGPVTGLMSTIFALSSILGPVLGGAITTNASWRWVFYLNIPGGGLALAIVIWFFPRNDGRLPINRLSFNRIDWPGILLSLIGSVFLLLALEEGGSAFSWDGSLIVVSFIVTGAAWIAFIAWEIYVAMVYSRRTSSFASKMMPVFPVWLIRRRIVCASLIAAFLAGFPFMVLIVYLPERFEIQDGLSPVASGIRMLPLLLLSALGAGAGGVINSRKNISFYTLMVGLSLQLIGLGCMTTLPTTGTIIDAQYGYQVLLGLGFGTTLTSLVVISRLEVDAPDLAITMGAVTQVRVLGGTIGISIGQVLITHFVDRDLSDVLSTDEMAALKASVSSSRNFPASKQNAVSEVYGRAFNAQIKVVLYITAACWVLGLGTFKKNPVNFRDAGRIEPCGSGDQEQDQG</sequence>
<dbReference type="GO" id="GO:0022857">
    <property type="term" value="F:transmembrane transporter activity"/>
    <property type="evidence" value="ECO:0007669"/>
    <property type="project" value="InterPro"/>
</dbReference>
<feature type="transmembrane region" description="Helical" evidence="5">
    <location>
        <begin position="348"/>
        <end position="366"/>
    </location>
</feature>
<dbReference type="Proteomes" id="UP000246171">
    <property type="component" value="Unassembled WGS sequence"/>
</dbReference>
<feature type="transmembrane region" description="Helical" evidence="5">
    <location>
        <begin position="158"/>
        <end position="176"/>
    </location>
</feature>
<feature type="transmembrane region" description="Helical" evidence="5">
    <location>
        <begin position="188"/>
        <end position="207"/>
    </location>
</feature>
<dbReference type="Gene3D" id="1.20.1720.10">
    <property type="entry name" value="Multidrug resistance protein D"/>
    <property type="match status" value="1"/>
</dbReference>
<feature type="transmembrane region" description="Helical" evidence="5">
    <location>
        <begin position="72"/>
        <end position="89"/>
    </location>
</feature>
<feature type="transmembrane region" description="Helical" evidence="5">
    <location>
        <begin position="508"/>
        <end position="528"/>
    </location>
</feature>
<feature type="transmembrane region" description="Helical" evidence="5">
    <location>
        <begin position="305"/>
        <end position="328"/>
    </location>
</feature>
<dbReference type="PANTHER" id="PTHR23501">
    <property type="entry name" value="MAJOR FACILITATOR SUPERFAMILY"/>
    <property type="match status" value="1"/>
</dbReference>
<evidence type="ECO:0000256" key="4">
    <source>
        <dbReference type="ARBA" id="ARBA00023136"/>
    </source>
</evidence>
<dbReference type="PANTHER" id="PTHR23501:SF43">
    <property type="entry name" value="MULTIDRUG TRANSPORTER, PUTATIVE (AFU_ORTHOLOGUE AFUA_6G03040)-RELATED"/>
    <property type="match status" value="1"/>
</dbReference>
<dbReference type="GeneID" id="37057705"/>
<protein>
    <submittedName>
        <fullName evidence="7">MFS multidrug transporter</fullName>
    </submittedName>
</protein>
<proteinExistence type="predicted"/>
<reference evidence="7" key="1">
    <citation type="submission" date="2016-12" db="EMBL/GenBank/DDBJ databases">
        <title>The genomes of Aspergillus section Nigri reveals drivers in fungal speciation.</title>
        <authorList>
            <consortium name="DOE Joint Genome Institute"/>
            <person name="Vesth T.C."/>
            <person name="Nybo J."/>
            <person name="Theobald S."/>
            <person name="Brandl J."/>
            <person name="Frisvad J.C."/>
            <person name="Nielsen K.F."/>
            <person name="Lyhne E.K."/>
            <person name="Kogle M.E."/>
            <person name="Kuo A."/>
            <person name="Riley R."/>
            <person name="Clum A."/>
            <person name="Nolan M."/>
            <person name="Lipzen A."/>
            <person name="Salamov A."/>
            <person name="Henrissat B."/>
            <person name="Wiebenga A."/>
            <person name="De vries R.P."/>
            <person name="Grigoriev I.V."/>
            <person name="Mortensen U.H."/>
            <person name="Andersen M.R."/>
            <person name="Baker S.E."/>
        </authorList>
    </citation>
    <scope>NUCLEOTIDE SEQUENCE</scope>
    <source>
        <strain evidence="7">CBS 122712</strain>
    </source>
</reference>
<feature type="transmembrane region" description="Helical" evidence="5">
    <location>
        <begin position="125"/>
        <end position="146"/>
    </location>
</feature>
<dbReference type="OrthoDB" id="440553at2759"/>
<evidence type="ECO:0000256" key="5">
    <source>
        <dbReference type="SAM" id="Phobius"/>
    </source>
</evidence>
<feature type="transmembrane region" description="Helical" evidence="5">
    <location>
        <begin position="227"/>
        <end position="244"/>
    </location>
</feature>
<dbReference type="Pfam" id="PF07690">
    <property type="entry name" value="MFS_1"/>
    <property type="match status" value="1"/>
</dbReference>
<dbReference type="VEuPathDB" id="FungiDB:BO83DRAFT_434067"/>
<comment type="subcellular location">
    <subcellularLocation>
        <location evidence="1">Membrane</location>
        <topology evidence="1">Multi-pass membrane protein</topology>
    </subcellularLocation>
</comment>
<feature type="transmembrane region" description="Helical" evidence="5">
    <location>
        <begin position="373"/>
        <end position="393"/>
    </location>
</feature>
<keyword evidence="8" id="KW-1185">Reference proteome</keyword>
<dbReference type="InterPro" id="IPR036259">
    <property type="entry name" value="MFS_trans_sf"/>
</dbReference>
<keyword evidence="3 5" id="KW-1133">Transmembrane helix</keyword>
<evidence type="ECO:0000259" key="6">
    <source>
        <dbReference type="PROSITE" id="PS50850"/>
    </source>
</evidence>
<dbReference type="SUPFAM" id="SSF103473">
    <property type="entry name" value="MFS general substrate transporter"/>
    <property type="match status" value="1"/>
</dbReference>
<evidence type="ECO:0000256" key="2">
    <source>
        <dbReference type="ARBA" id="ARBA00022692"/>
    </source>
</evidence>
<dbReference type="InterPro" id="IPR020846">
    <property type="entry name" value="MFS_dom"/>
</dbReference>
<evidence type="ECO:0000256" key="1">
    <source>
        <dbReference type="ARBA" id="ARBA00004141"/>
    </source>
</evidence>
<evidence type="ECO:0000313" key="7">
    <source>
        <dbReference type="EMBL" id="PWY82373.1"/>
    </source>
</evidence>
<name>A0A317W7K6_ASPEC</name>
<organism evidence="7 8">
    <name type="scientific">Aspergillus eucalypticola (strain CBS 122712 / IBT 29274)</name>
    <dbReference type="NCBI Taxonomy" id="1448314"/>
    <lineage>
        <taxon>Eukaryota</taxon>
        <taxon>Fungi</taxon>
        <taxon>Dikarya</taxon>
        <taxon>Ascomycota</taxon>
        <taxon>Pezizomycotina</taxon>
        <taxon>Eurotiomycetes</taxon>
        <taxon>Eurotiomycetidae</taxon>
        <taxon>Eurotiales</taxon>
        <taxon>Aspergillaceae</taxon>
        <taxon>Aspergillus</taxon>
        <taxon>Aspergillus subgen. Circumdati</taxon>
    </lineage>
</organism>
<evidence type="ECO:0000313" key="8">
    <source>
        <dbReference type="Proteomes" id="UP000246171"/>
    </source>
</evidence>
<feature type="transmembrane region" description="Helical" evidence="5">
    <location>
        <begin position="101"/>
        <end position="119"/>
    </location>
</feature>
<feature type="domain" description="Major facilitator superfamily (MFS) profile" evidence="6">
    <location>
        <begin position="35"/>
        <end position="536"/>
    </location>
</feature>